<dbReference type="GO" id="GO:0005886">
    <property type="term" value="C:plasma membrane"/>
    <property type="evidence" value="ECO:0007669"/>
    <property type="project" value="UniProtKB-SubCell"/>
</dbReference>
<feature type="transmembrane region" description="Helical" evidence="6">
    <location>
        <begin position="288"/>
        <end position="310"/>
    </location>
</feature>
<dbReference type="PANTHER" id="PTHR37693">
    <property type="entry name" value="PHOSPHATIDYLGLYCEROL LYSYLTRANSFERASE"/>
    <property type="match status" value="1"/>
</dbReference>
<keyword evidence="4 6" id="KW-1133">Transmembrane helix</keyword>
<comment type="caution">
    <text evidence="7">The sequence shown here is derived from an EMBL/GenBank/DDBJ whole genome shotgun (WGS) entry which is preliminary data.</text>
</comment>
<evidence type="ECO:0000256" key="2">
    <source>
        <dbReference type="ARBA" id="ARBA00022475"/>
    </source>
</evidence>
<evidence type="ECO:0000256" key="5">
    <source>
        <dbReference type="ARBA" id="ARBA00023136"/>
    </source>
</evidence>
<feature type="transmembrane region" description="Helical" evidence="6">
    <location>
        <begin position="34"/>
        <end position="58"/>
    </location>
</feature>
<feature type="transmembrane region" description="Helical" evidence="6">
    <location>
        <begin position="158"/>
        <end position="177"/>
    </location>
</feature>
<keyword evidence="2" id="KW-1003">Cell membrane</keyword>
<dbReference type="Pfam" id="PF03706">
    <property type="entry name" value="LPG_synthase_TM"/>
    <property type="match status" value="1"/>
</dbReference>
<dbReference type="OrthoDB" id="15513at2157"/>
<dbReference type="Proteomes" id="UP000730161">
    <property type="component" value="Unassembled WGS sequence"/>
</dbReference>
<accession>A0A8J7W4G8</accession>
<sequence length="349" mass="39182">MNQQHKKWIWISVGLSTVFLLGLLYFTYDESTFIALQNLSLTILLLALFCHLLALLCWSLRVKMMSYSLGYHVGFLHCFNLVCANLLVAAITPSQAGGEPVRIHELYRADVKLGDATAIVIMERVLDGIVLGLGGVISLFLLGSVWQSIDLPPALTTLIYLSWFLVTICLVIFVISVRNPFFLKRLIRGISRLLTKKWDLARVERFLEKVDREVDNFHYSLGKFIGRGKFGLFIGLIMTCFFWFFQFIIASILLIGLGVGPHYLESFVSQLIIAVIMMIPLTPGGAGVAEVSISTVYGLFISTSVLGVFVLLWRLILYYLNIILGLVASLIIVRREVGSIEDDQQLHNT</sequence>
<evidence type="ECO:0000313" key="8">
    <source>
        <dbReference type="Proteomes" id="UP000730161"/>
    </source>
</evidence>
<dbReference type="AlphaFoldDB" id="A0A8J7W4G8"/>
<evidence type="ECO:0000313" key="7">
    <source>
        <dbReference type="EMBL" id="MBR1368026.1"/>
    </source>
</evidence>
<keyword evidence="3 6" id="KW-0812">Transmembrane</keyword>
<name>A0A8J7W4G8_9EURY</name>
<dbReference type="RefSeq" id="WP_211529626.1">
    <property type="nucleotide sequence ID" value="NZ_JWHL01000001.1"/>
</dbReference>
<dbReference type="NCBIfam" id="TIGR00374">
    <property type="entry name" value="flippase-like domain"/>
    <property type="match status" value="1"/>
</dbReference>
<proteinExistence type="predicted"/>
<evidence type="ECO:0000256" key="3">
    <source>
        <dbReference type="ARBA" id="ARBA00022692"/>
    </source>
</evidence>
<feature type="transmembrane region" description="Helical" evidence="6">
    <location>
        <begin position="125"/>
        <end position="146"/>
    </location>
</feature>
<dbReference type="EMBL" id="JWHL01000001">
    <property type="protein sequence ID" value="MBR1368026.1"/>
    <property type="molecule type" value="Genomic_DNA"/>
</dbReference>
<keyword evidence="5 6" id="KW-0472">Membrane</keyword>
<gene>
    <name evidence="7" type="ORF">RJ53_00365</name>
</gene>
<comment type="subcellular location">
    <subcellularLocation>
        <location evidence="1">Cell membrane</location>
        <topology evidence="1">Multi-pass membrane protein</topology>
    </subcellularLocation>
</comment>
<feature type="transmembrane region" description="Helical" evidence="6">
    <location>
        <begin position="263"/>
        <end position="281"/>
    </location>
</feature>
<evidence type="ECO:0000256" key="1">
    <source>
        <dbReference type="ARBA" id="ARBA00004651"/>
    </source>
</evidence>
<organism evidence="7 8">
    <name type="scientific">Methanocalculus chunghsingensis</name>
    <dbReference type="NCBI Taxonomy" id="156457"/>
    <lineage>
        <taxon>Archaea</taxon>
        <taxon>Methanobacteriati</taxon>
        <taxon>Methanobacteriota</taxon>
        <taxon>Stenosarchaea group</taxon>
        <taxon>Methanomicrobia</taxon>
        <taxon>Methanomicrobiales</taxon>
        <taxon>Methanocalculaceae</taxon>
        <taxon>Methanocalculus</taxon>
    </lineage>
</organism>
<dbReference type="InterPro" id="IPR022791">
    <property type="entry name" value="L-PG_synthase/AglD"/>
</dbReference>
<feature type="transmembrane region" description="Helical" evidence="6">
    <location>
        <begin position="230"/>
        <end position="257"/>
    </location>
</feature>
<dbReference type="PANTHER" id="PTHR37693:SF1">
    <property type="entry name" value="INTEGRAL MEMBRANE PROTEIN"/>
    <property type="match status" value="1"/>
</dbReference>
<protein>
    <submittedName>
        <fullName evidence="7">Lysylphosphatidylglycerol synthetase</fullName>
    </submittedName>
</protein>
<evidence type="ECO:0000256" key="4">
    <source>
        <dbReference type="ARBA" id="ARBA00022989"/>
    </source>
</evidence>
<keyword evidence="8" id="KW-1185">Reference proteome</keyword>
<reference evidence="7" key="1">
    <citation type="submission" date="2014-12" db="EMBL/GenBank/DDBJ databases">
        <authorList>
            <person name="Huang H.-H."/>
            <person name="Chen S.-C."/>
            <person name="Lai M.-C."/>
        </authorList>
    </citation>
    <scope>NUCLEOTIDE SEQUENCE</scope>
    <source>
        <strain evidence="7">K1F9705b</strain>
    </source>
</reference>
<feature type="transmembrane region" description="Helical" evidence="6">
    <location>
        <begin position="7"/>
        <end position="28"/>
    </location>
</feature>
<evidence type="ECO:0000256" key="6">
    <source>
        <dbReference type="SAM" id="Phobius"/>
    </source>
</evidence>